<keyword evidence="1" id="KW-1133">Transmembrane helix</keyword>
<keyword evidence="3" id="KW-1185">Reference proteome</keyword>
<dbReference type="OrthoDB" id="2064629at2"/>
<dbReference type="EMBL" id="QGDL01000010">
    <property type="protein sequence ID" value="PWJ27834.1"/>
    <property type="molecule type" value="Genomic_DNA"/>
</dbReference>
<gene>
    <name evidence="2" type="ORF">A8806_1107</name>
</gene>
<evidence type="ECO:0000313" key="2">
    <source>
        <dbReference type="EMBL" id="PWJ27834.1"/>
    </source>
</evidence>
<keyword evidence="1" id="KW-0472">Membrane</keyword>
<name>A0A2Y9BM02_9FIRM</name>
<sequence length="88" mass="10812">MKKLFENHFERTWLIIFLFLFFLIMIPFPFFYSETYIPAWGGIPSFLFGWFAHTAVTFVLIIVYYRMCMKRKEYHVYDEENEKGESEV</sequence>
<dbReference type="RefSeq" id="WP_109732202.1">
    <property type="nucleotide sequence ID" value="NZ_BAAACK010000029.1"/>
</dbReference>
<dbReference type="AlphaFoldDB" id="A0A2Y9BM02"/>
<proteinExistence type="predicted"/>
<comment type="caution">
    <text evidence="2">The sequence shown here is derived from an EMBL/GenBank/DDBJ whole genome shotgun (WGS) entry which is preliminary data.</text>
</comment>
<evidence type="ECO:0008006" key="4">
    <source>
        <dbReference type="Google" id="ProtNLM"/>
    </source>
</evidence>
<protein>
    <recommendedName>
        <fullName evidence="4">Solute:sodium symporter small subunit</fullName>
    </recommendedName>
</protein>
<dbReference type="Proteomes" id="UP000245845">
    <property type="component" value="Unassembled WGS sequence"/>
</dbReference>
<evidence type="ECO:0000256" key="1">
    <source>
        <dbReference type="SAM" id="Phobius"/>
    </source>
</evidence>
<accession>A0A2Y9BM02</accession>
<feature type="transmembrane region" description="Helical" evidence="1">
    <location>
        <begin position="43"/>
        <end position="65"/>
    </location>
</feature>
<organism evidence="2 3">
    <name type="scientific">Faecalicatena orotica</name>
    <dbReference type="NCBI Taxonomy" id="1544"/>
    <lineage>
        <taxon>Bacteria</taxon>
        <taxon>Bacillati</taxon>
        <taxon>Bacillota</taxon>
        <taxon>Clostridia</taxon>
        <taxon>Lachnospirales</taxon>
        <taxon>Lachnospiraceae</taxon>
        <taxon>Faecalicatena</taxon>
    </lineage>
</organism>
<keyword evidence="1" id="KW-0812">Transmembrane</keyword>
<feature type="transmembrane region" description="Helical" evidence="1">
    <location>
        <begin position="12"/>
        <end position="31"/>
    </location>
</feature>
<evidence type="ECO:0000313" key="3">
    <source>
        <dbReference type="Proteomes" id="UP000245845"/>
    </source>
</evidence>
<reference evidence="2 3" key="1">
    <citation type="submission" date="2018-05" db="EMBL/GenBank/DDBJ databases">
        <title>The Hungate 1000. A catalogue of reference genomes from the rumen microbiome.</title>
        <authorList>
            <person name="Kelly W."/>
        </authorList>
    </citation>
    <scope>NUCLEOTIDE SEQUENCE [LARGE SCALE GENOMIC DNA]</scope>
    <source>
        <strain evidence="2 3">NLAE-zl-C242</strain>
    </source>
</reference>